<keyword evidence="5" id="KW-0067">ATP-binding</keyword>
<dbReference type="EMBL" id="CP151517">
    <property type="protein sequence ID" value="WZN66923.1"/>
    <property type="molecule type" value="Genomic_DNA"/>
</dbReference>
<evidence type="ECO:0000313" key="8">
    <source>
        <dbReference type="Proteomes" id="UP001472866"/>
    </source>
</evidence>
<gene>
    <name evidence="7" type="ORF">HKI87_17g84940</name>
</gene>
<dbReference type="GO" id="GO:0035556">
    <property type="term" value="P:intracellular signal transduction"/>
    <property type="evidence" value="ECO:0007669"/>
    <property type="project" value="TreeGrafter"/>
</dbReference>
<protein>
    <submittedName>
        <fullName evidence="7">Serine/threonine protein kinase</fullName>
    </submittedName>
</protein>
<accession>A0AAX4PKU9</accession>
<evidence type="ECO:0000256" key="4">
    <source>
        <dbReference type="ARBA" id="ARBA00022777"/>
    </source>
</evidence>
<evidence type="ECO:0000256" key="2">
    <source>
        <dbReference type="ARBA" id="ARBA00022679"/>
    </source>
</evidence>
<dbReference type="InterPro" id="IPR008271">
    <property type="entry name" value="Ser/Thr_kinase_AS"/>
</dbReference>
<dbReference type="SMART" id="SM00220">
    <property type="entry name" value="S_TKc"/>
    <property type="match status" value="1"/>
</dbReference>
<evidence type="ECO:0000259" key="6">
    <source>
        <dbReference type="PROSITE" id="PS50011"/>
    </source>
</evidence>
<dbReference type="Gene3D" id="1.10.510.10">
    <property type="entry name" value="Transferase(Phosphotransferase) domain 1"/>
    <property type="match status" value="1"/>
</dbReference>
<dbReference type="GO" id="GO:0004674">
    <property type="term" value="F:protein serine/threonine kinase activity"/>
    <property type="evidence" value="ECO:0007669"/>
    <property type="project" value="UniProtKB-KW"/>
</dbReference>
<dbReference type="PROSITE" id="PS50011">
    <property type="entry name" value="PROTEIN_KINASE_DOM"/>
    <property type="match status" value="1"/>
</dbReference>
<keyword evidence="8" id="KW-1185">Reference proteome</keyword>
<dbReference type="PANTHER" id="PTHR24346:SF82">
    <property type="entry name" value="KP78A-RELATED"/>
    <property type="match status" value="1"/>
</dbReference>
<keyword evidence="4 7" id="KW-0418">Kinase</keyword>
<proteinExistence type="predicted"/>
<dbReference type="PROSITE" id="PS00108">
    <property type="entry name" value="PROTEIN_KINASE_ST"/>
    <property type="match status" value="1"/>
</dbReference>
<keyword evidence="1 7" id="KW-0723">Serine/threonine-protein kinase</keyword>
<dbReference type="FunFam" id="1.10.510.10:FF:000571">
    <property type="entry name" value="Maternal embryonic leucine zipper kinase"/>
    <property type="match status" value="1"/>
</dbReference>
<dbReference type="AlphaFoldDB" id="A0AAX4PKU9"/>
<dbReference type="InterPro" id="IPR000719">
    <property type="entry name" value="Prot_kinase_dom"/>
</dbReference>
<organism evidence="7 8">
    <name type="scientific">Chloropicon roscoffensis</name>
    <dbReference type="NCBI Taxonomy" id="1461544"/>
    <lineage>
        <taxon>Eukaryota</taxon>
        <taxon>Viridiplantae</taxon>
        <taxon>Chlorophyta</taxon>
        <taxon>Chloropicophyceae</taxon>
        <taxon>Chloropicales</taxon>
        <taxon>Chloropicaceae</taxon>
        <taxon>Chloropicon</taxon>
    </lineage>
</organism>
<keyword evidence="2" id="KW-0808">Transferase</keyword>
<dbReference type="Pfam" id="PF00069">
    <property type="entry name" value="Pkinase"/>
    <property type="match status" value="1"/>
</dbReference>
<reference evidence="7 8" key="1">
    <citation type="submission" date="2024-03" db="EMBL/GenBank/DDBJ databases">
        <title>Complete genome sequence of the green alga Chloropicon roscoffensis RCC1871.</title>
        <authorList>
            <person name="Lemieux C."/>
            <person name="Pombert J.-F."/>
            <person name="Otis C."/>
            <person name="Turmel M."/>
        </authorList>
    </citation>
    <scope>NUCLEOTIDE SEQUENCE [LARGE SCALE GENOMIC DNA]</scope>
    <source>
        <strain evidence="7 8">RCC1871</strain>
    </source>
</reference>
<dbReference type="InterPro" id="IPR011009">
    <property type="entry name" value="Kinase-like_dom_sf"/>
</dbReference>
<evidence type="ECO:0000313" key="7">
    <source>
        <dbReference type="EMBL" id="WZN66923.1"/>
    </source>
</evidence>
<dbReference type="PANTHER" id="PTHR24346">
    <property type="entry name" value="MAP/MICROTUBULE AFFINITY-REGULATING KINASE"/>
    <property type="match status" value="1"/>
</dbReference>
<evidence type="ECO:0000256" key="1">
    <source>
        <dbReference type="ARBA" id="ARBA00022527"/>
    </source>
</evidence>
<dbReference type="GO" id="GO:0005524">
    <property type="term" value="F:ATP binding"/>
    <property type="evidence" value="ECO:0007669"/>
    <property type="project" value="UniProtKB-KW"/>
</dbReference>
<evidence type="ECO:0000256" key="3">
    <source>
        <dbReference type="ARBA" id="ARBA00022741"/>
    </source>
</evidence>
<keyword evidence="3" id="KW-0547">Nucleotide-binding</keyword>
<sequence length="292" mass="32384">MPPPNQRTTSFFPPGTMLANKRYKILTLLNRGGTATVYSAEDTSASPPKIVALKCHDLSQASPSSLDRLKREIMNAKEIHHENVVTLYNVILEGDCLVLVLELVRGCDLLEVINKNGGKLPEKLARTYFVQLMNGVAKLHETNLCHRDLKPENCMVDERTNTLKVIDLGLSKHLTSAHTLGVGTPDYMAPELVNFSGNFGTKGTYNASASDVWSMGATLYLMVVGAYPFEDPDNPRDITSTLRNVLSGSYRPLPDRLEGKPCADLLKKMLVPQPQNRITLESIWDHPWVKGK</sequence>
<dbReference type="Proteomes" id="UP001472866">
    <property type="component" value="Chromosome 17"/>
</dbReference>
<evidence type="ECO:0000256" key="5">
    <source>
        <dbReference type="ARBA" id="ARBA00022840"/>
    </source>
</evidence>
<dbReference type="SUPFAM" id="SSF56112">
    <property type="entry name" value="Protein kinase-like (PK-like)"/>
    <property type="match status" value="1"/>
</dbReference>
<feature type="domain" description="Protein kinase" evidence="6">
    <location>
        <begin position="23"/>
        <end position="289"/>
    </location>
</feature>
<name>A0AAX4PKU9_9CHLO</name>
<dbReference type="GO" id="GO:0005737">
    <property type="term" value="C:cytoplasm"/>
    <property type="evidence" value="ECO:0007669"/>
    <property type="project" value="TreeGrafter"/>
</dbReference>